<accession>A0A1G2C280</accession>
<sequence>MIYLQILLTIFIVFILFKLFLQKQKSQISLMSFLIWVLLWLVVLVVFWLPDSTSYLAAWLGIGRGADLAVYISIVVIFYMIFRIFVRLNKIDENITKLVRDEAIKNVKEK</sequence>
<name>A0A1G2C280_9BACT</name>
<organism evidence="2 3">
    <name type="scientific">Candidatus Komeilibacteria bacterium RIFOXYC1_FULL_37_11</name>
    <dbReference type="NCBI Taxonomy" id="1798555"/>
    <lineage>
        <taxon>Bacteria</taxon>
        <taxon>Candidatus Komeiliibacteriota</taxon>
    </lineage>
</organism>
<feature type="transmembrane region" description="Helical" evidence="1">
    <location>
        <begin position="68"/>
        <end position="86"/>
    </location>
</feature>
<dbReference type="AlphaFoldDB" id="A0A1G2C280"/>
<dbReference type="Proteomes" id="UP000177626">
    <property type="component" value="Unassembled WGS sequence"/>
</dbReference>
<dbReference type="EMBL" id="MHKQ01000005">
    <property type="protein sequence ID" value="OGY94690.1"/>
    <property type="molecule type" value="Genomic_DNA"/>
</dbReference>
<dbReference type="InterPro" id="IPR019277">
    <property type="entry name" value="DUF2304"/>
</dbReference>
<proteinExistence type="predicted"/>
<keyword evidence="1" id="KW-1133">Transmembrane helix</keyword>
<keyword evidence="1" id="KW-0472">Membrane</keyword>
<evidence type="ECO:0008006" key="4">
    <source>
        <dbReference type="Google" id="ProtNLM"/>
    </source>
</evidence>
<feature type="transmembrane region" description="Helical" evidence="1">
    <location>
        <begin position="28"/>
        <end position="48"/>
    </location>
</feature>
<comment type="caution">
    <text evidence="2">The sequence shown here is derived from an EMBL/GenBank/DDBJ whole genome shotgun (WGS) entry which is preliminary data.</text>
</comment>
<reference evidence="2 3" key="1">
    <citation type="journal article" date="2016" name="Nat. Commun.">
        <title>Thousands of microbial genomes shed light on interconnected biogeochemical processes in an aquifer system.</title>
        <authorList>
            <person name="Anantharaman K."/>
            <person name="Brown C.T."/>
            <person name="Hug L.A."/>
            <person name="Sharon I."/>
            <person name="Castelle C.J."/>
            <person name="Probst A.J."/>
            <person name="Thomas B.C."/>
            <person name="Singh A."/>
            <person name="Wilkins M.J."/>
            <person name="Karaoz U."/>
            <person name="Brodie E.L."/>
            <person name="Williams K.H."/>
            <person name="Hubbard S.S."/>
            <person name="Banfield J.F."/>
        </authorList>
    </citation>
    <scope>NUCLEOTIDE SEQUENCE [LARGE SCALE GENOMIC DNA]</scope>
</reference>
<evidence type="ECO:0000256" key="1">
    <source>
        <dbReference type="SAM" id="Phobius"/>
    </source>
</evidence>
<gene>
    <name evidence="2" type="ORF">A2406_02605</name>
</gene>
<evidence type="ECO:0000313" key="3">
    <source>
        <dbReference type="Proteomes" id="UP000177626"/>
    </source>
</evidence>
<keyword evidence="1" id="KW-0812">Transmembrane</keyword>
<feature type="transmembrane region" description="Helical" evidence="1">
    <location>
        <begin position="6"/>
        <end position="21"/>
    </location>
</feature>
<dbReference type="Pfam" id="PF10066">
    <property type="entry name" value="DUF2304"/>
    <property type="match status" value="1"/>
</dbReference>
<evidence type="ECO:0000313" key="2">
    <source>
        <dbReference type="EMBL" id="OGY94690.1"/>
    </source>
</evidence>
<protein>
    <recommendedName>
        <fullName evidence="4">DUF2304 domain-containing protein</fullName>
    </recommendedName>
</protein>